<keyword evidence="2 8" id="KW-0813">Transport</keyword>
<dbReference type="EMBL" id="BGZK01000101">
    <property type="protein sequence ID" value="GBP18757.1"/>
    <property type="molecule type" value="Genomic_DNA"/>
</dbReference>
<feature type="transmembrane region" description="Helical" evidence="10">
    <location>
        <begin position="43"/>
        <end position="66"/>
    </location>
</feature>
<dbReference type="InterPro" id="IPR003280">
    <property type="entry name" value="2pore_dom_K_chnl"/>
</dbReference>
<reference evidence="12 13" key="1">
    <citation type="journal article" date="2019" name="Commun. Biol.">
        <title>The bagworm genome reveals a unique fibroin gene that provides high tensile strength.</title>
        <authorList>
            <person name="Kono N."/>
            <person name="Nakamura H."/>
            <person name="Ohtoshi R."/>
            <person name="Tomita M."/>
            <person name="Numata K."/>
            <person name="Arakawa K."/>
        </authorList>
    </citation>
    <scope>NUCLEOTIDE SEQUENCE [LARGE SCALE GENOMIC DNA]</scope>
</reference>
<dbReference type="GO" id="GO:0022841">
    <property type="term" value="F:potassium ion leak channel activity"/>
    <property type="evidence" value="ECO:0007669"/>
    <property type="project" value="TreeGrafter"/>
</dbReference>
<feature type="domain" description="Potassium channel" evidence="11">
    <location>
        <begin position="142"/>
        <end position="199"/>
    </location>
</feature>
<evidence type="ECO:0000256" key="2">
    <source>
        <dbReference type="ARBA" id="ARBA00022448"/>
    </source>
</evidence>
<keyword evidence="7 8" id="KW-0407">Ion channel</keyword>
<keyword evidence="3 8" id="KW-0812">Transmembrane</keyword>
<evidence type="ECO:0000256" key="1">
    <source>
        <dbReference type="ARBA" id="ARBA00004141"/>
    </source>
</evidence>
<feature type="transmembrane region" description="Helical" evidence="10">
    <location>
        <begin position="296"/>
        <end position="313"/>
    </location>
</feature>
<dbReference type="PRINTS" id="PR01333">
    <property type="entry name" value="2POREKCHANEL"/>
</dbReference>
<evidence type="ECO:0000313" key="13">
    <source>
        <dbReference type="Proteomes" id="UP000299102"/>
    </source>
</evidence>
<keyword evidence="6 10" id="KW-0472">Membrane</keyword>
<evidence type="ECO:0000256" key="6">
    <source>
        <dbReference type="ARBA" id="ARBA00023136"/>
    </source>
</evidence>
<name>A0A4C1TXL6_EUMVA</name>
<dbReference type="GO" id="GO:0030322">
    <property type="term" value="P:stabilization of membrane potential"/>
    <property type="evidence" value="ECO:0007669"/>
    <property type="project" value="TreeGrafter"/>
</dbReference>
<feature type="transmembrane region" description="Helical" evidence="10">
    <location>
        <begin position="175"/>
        <end position="192"/>
    </location>
</feature>
<evidence type="ECO:0000256" key="4">
    <source>
        <dbReference type="ARBA" id="ARBA00022989"/>
    </source>
</evidence>
<dbReference type="GO" id="GO:0015271">
    <property type="term" value="F:outward rectifier potassium channel activity"/>
    <property type="evidence" value="ECO:0007669"/>
    <property type="project" value="TreeGrafter"/>
</dbReference>
<dbReference type="Pfam" id="PF07885">
    <property type="entry name" value="Ion_trans_2"/>
    <property type="match status" value="2"/>
</dbReference>
<comment type="similarity">
    <text evidence="8">Belongs to the two pore domain potassium channel (TC 1.A.1.8) family.</text>
</comment>
<dbReference type="InterPro" id="IPR013099">
    <property type="entry name" value="K_chnl_dom"/>
</dbReference>
<dbReference type="Proteomes" id="UP000299102">
    <property type="component" value="Unassembled WGS sequence"/>
</dbReference>
<evidence type="ECO:0000256" key="8">
    <source>
        <dbReference type="RuleBase" id="RU003857"/>
    </source>
</evidence>
<feature type="transmembrane region" description="Helical" evidence="10">
    <location>
        <begin position="333"/>
        <end position="355"/>
    </location>
</feature>
<dbReference type="PANTHER" id="PTHR11003:SF325">
    <property type="entry name" value="POTASSIUM CHANNEL DOMAIN-CONTAINING PROTEIN"/>
    <property type="match status" value="1"/>
</dbReference>
<dbReference type="AlphaFoldDB" id="A0A4C1TXL6"/>
<feature type="transmembrane region" description="Helical" evidence="10">
    <location>
        <begin position="269"/>
        <end position="289"/>
    </location>
</feature>
<dbReference type="PANTHER" id="PTHR11003">
    <property type="entry name" value="POTASSIUM CHANNEL, SUBFAMILY K"/>
    <property type="match status" value="1"/>
</dbReference>
<evidence type="ECO:0000259" key="11">
    <source>
        <dbReference type="Pfam" id="PF07885"/>
    </source>
</evidence>
<evidence type="ECO:0000256" key="10">
    <source>
        <dbReference type="SAM" id="Phobius"/>
    </source>
</evidence>
<protein>
    <submittedName>
        <fullName evidence="12">TWiK family of potassium channels protein 18</fullName>
    </submittedName>
</protein>
<dbReference type="Gene3D" id="1.10.287.70">
    <property type="match status" value="1"/>
</dbReference>
<keyword evidence="13" id="KW-1185">Reference proteome</keyword>
<evidence type="ECO:0000256" key="5">
    <source>
        <dbReference type="ARBA" id="ARBA00023065"/>
    </source>
</evidence>
<comment type="subcellular location">
    <subcellularLocation>
        <location evidence="1">Membrane</location>
        <topology evidence="1">Multi-pass membrane protein</topology>
    </subcellularLocation>
</comment>
<keyword evidence="4 10" id="KW-1133">Transmembrane helix</keyword>
<evidence type="ECO:0000256" key="9">
    <source>
        <dbReference type="SAM" id="MobiDB-lite"/>
    </source>
</evidence>
<evidence type="ECO:0000313" key="12">
    <source>
        <dbReference type="EMBL" id="GBP18757.1"/>
    </source>
</evidence>
<comment type="caution">
    <text evidence="12">The sequence shown here is derived from an EMBL/GenBank/DDBJ whole genome shotgun (WGS) entry which is preliminary data.</text>
</comment>
<feature type="region of interest" description="Disordered" evidence="9">
    <location>
        <begin position="376"/>
        <end position="405"/>
    </location>
</feature>
<proteinExistence type="inferred from homology"/>
<accession>A0A4C1TXL6</accession>
<dbReference type="OrthoDB" id="297496at2759"/>
<sequence>MPGARAGAGTRKGGAWVGHSEPEEARALCCRCVGARRRRASPLTCLAICFLVLTYNLLGGFLFLALEGGGQSATEAGRAPAGGDLRARTVERLWAITEDLNILYKENWTKLAARELVDFQRALAEALRGGTSDDFRPRTSNESRWTFSASFLYALTLITTIGHGELAPASPAGKAVAVAYACIGIPIIMLYLSTVGEALGRGCRSLYARLRPVRPHAAPAAAAAVAGGKGGAGDVGTSRTPFQAALNLEGAQGGIAGGLHWPCGAHARVPLPLSVLPVALYVLAGALLFQRTERWSILDGCYFSFSSLATVGFGELRPGRYASSVSPHAEDLAIGACCLYILVGIALVATCFNLAREDLATALRGLGARCGPARPVDPALPRRRPGGGEEHFARQSNTRRSAPPADRCREYFVPRSLSEFDLASAGAGTAAGAGRGARDKTVTFEEGGGGRALPDDVFIDDVGGGAGDVSLQETPDFISDGGYRTASLDAYVTDFVYTKV</sequence>
<gene>
    <name evidence="12" type="primary">twk-18</name>
    <name evidence="12" type="ORF">EVAR_93185_1</name>
</gene>
<dbReference type="STRING" id="151549.A0A4C1TXL6"/>
<feature type="domain" description="Potassium channel" evidence="11">
    <location>
        <begin position="280"/>
        <end position="355"/>
    </location>
</feature>
<dbReference type="SUPFAM" id="SSF81324">
    <property type="entry name" value="Voltage-gated potassium channels"/>
    <property type="match status" value="2"/>
</dbReference>
<dbReference type="GO" id="GO:0005886">
    <property type="term" value="C:plasma membrane"/>
    <property type="evidence" value="ECO:0007669"/>
    <property type="project" value="TreeGrafter"/>
</dbReference>
<feature type="transmembrane region" description="Helical" evidence="10">
    <location>
        <begin position="145"/>
        <end position="163"/>
    </location>
</feature>
<keyword evidence="5 8" id="KW-0406">Ion transport</keyword>
<evidence type="ECO:0000256" key="7">
    <source>
        <dbReference type="ARBA" id="ARBA00023303"/>
    </source>
</evidence>
<evidence type="ECO:0000256" key="3">
    <source>
        <dbReference type="ARBA" id="ARBA00022692"/>
    </source>
</evidence>
<organism evidence="12 13">
    <name type="scientific">Eumeta variegata</name>
    <name type="common">Bagworm moth</name>
    <name type="synonym">Eumeta japonica</name>
    <dbReference type="NCBI Taxonomy" id="151549"/>
    <lineage>
        <taxon>Eukaryota</taxon>
        <taxon>Metazoa</taxon>
        <taxon>Ecdysozoa</taxon>
        <taxon>Arthropoda</taxon>
        <taxon>Hexapoda</taxon>
        <taxon>Insecta</taxon>
        <taxon>Pterygota</taxon>
        <taxon>Neoptera</taxon>
        <taxon>Endopterygota</taxon>
        <taxon>Lepidoptera</taxon>
        <taxon>Glossata</taxon>
        <taxon>Ditrysia</taxon>
        <taxon>Tineoidea</taxon>
        <taxon>Psychidae</taxon>
        <taxon>Oiketicinae</taxon>
        <taxon>Eumeta</taxon>
    </lineage>
</organism>